<protein>
    <submittedName>
        <fullName evidence="2">Uncharacterized protein</fullName>
    </submittedName>
</protein>
<accession>A0A0L7T430</accession>
<feature type="transmembrane region" description="Helical" evidence="1">
    <location>
        <begin position="6"/>
        <end position="26"/>
    </location>
</feature>
<dbReference type="Proteomes" id="UP000036851">
    <property type="component" value="Unassembled WGS sequence"/>
</dbReference>
<dbReference type="OrthoDB" id="9114396at2"/>
<dbReference type="AlphaFoldDB" id="A0A0L7T430"/>
<dbReference type="EMBL" id="JRXE01000012">
    <property type="protein sequence ID" value="KOC90152.1"/>
    <property type="molecule type" value="Genomic_DNA"/>
</dbReference>
<dbReference type="RefSeq" id="WP_052899205.1">
    <property type="nucleotide sequence ID" value="NZ_JRXE01000012.1"/>
</dbReference>
<evidence type="ECO:0000256" key="1">
    <source>
        <dbReference type="SAM" id="Phobius"/>
    </source>
</evidence>
<reference evidence="4 5" key="1">
    <citation type="journal article" date="2015" name="Int. J. Syst. Evol. Microbiol.">
        <title>Erwinia iniecta sp. nov., isolated from Russian wheat aphids (Diuraphis noxia).</title>
        <authorList>
            <person name="Campillo T."/>
            <person name="Luna E."/>
            <person name="Portier P."/>
            <person name="Fischer-Le Saux M."/>
            <person name="Lapitan N."/>
            <person name="Tisserat N.A."/>
            <person name="Leach J.E."/>
        </authorList>
    </citation>
    <scope>NUCLEOTIDE SEQUENCE [LARGE SCALE GENOMIC DNA]</scope>
    <source>
        <strain evidence="2 5">B120</strain>
        <strain evidence="3 4">B149</strain>
    </source>
</reference>
<name>A0A0L7T430_9GAMM</name>
<evidence type="ECO:0000313" key="3">
    <source>
        <dbReference type="EMBL" id="KOC94148.1"/>
    </source>
</evidence>
<evidence type="ECO:0000313" key="4">
    <source>
        <dbReference type="Proteomes" id="UP000036851"/>
    </source>
</evidence>
<dbReference type="STRING" id="1560201.NG42_10265"/>
<evidence type="ECO:0000313" key="2">
    <source>
        <dbReference type="EMBL" id="KOC90152.1"/>
    </source>
</evidence>
<keyword evidence="1" id="KW-1133">Transmembrane helix</keyword>
<sequence length="115" mass="12828">MNKRNALIKFILPVIILAAIMGYMSLSRVESQEQAYYVAVYCQVVKTPDTPSYRDAMRAMIDAGNSDYALDRKKFNLRAADNVLNTVSKLTDAQRSMLKDNATACRQLISAKMAG</sequence>
<dbReference type="Proteomes" id="UP000037088">
    <property type="component" value="Unassembled WGS sequence"/>
</dbReference>
<proteinExistence type="predicted"/>
<gene>
    <name evidence="2" type="ORF">NG42_10265</name>
    <name evidence="3" type="ORF">NG43_06810</name>
</gene>
<comment type="caution">
    <text evidence="2">The sequence shown here is derived from an EMBL/GenBank/DDBJ whole genome shotgun (WGS) entry which is preliminary data.</text>
</comment>
<keyword evidence="5" id="KW-1185">Reference proteome</keyword>
<evidence type="ECO:0000313" key="5">
    <source>
        <dbReference type="Proteomes" id="UP000037088"/>
    </source>
</evidence>
<organism evidence="2 5">
    <name type="scientific">Winslowiella iniecta</name>
    <dbReference type="NCBI Taxonomy" id="1560201"/>
    <lineage>
        <taxon>Bacteria</taxon>
        <taxon>Pseudomonadati</taxon>
        <taxon>Pseudomonadota</taxon>
        <taxon>Gammaproteobacteria</taxon>
        <taxon>Enterobacterales</taxon>
        <taxon>Erwiniaceae</taxon>
        <taxon>Winslowiella</taxon>
    </lineage>
</organism>
<keyword evidence="1" id="KW-0812">Transmembrane</keyword>
<keyword evidence="1" id="KW-0472">Membrane</keyword>
<dbReference type="EMBL" id="JRXF01000008">
    <property type="protein sequence ID" value="KOC94148.1"/>
    <property type="molecule type" value="Genomic_DNA"/>
</dbReference>
<dbReference type="PATRIC" id="fig|1560201.3.peg.2184"/>